<evidence type="ECO:0000256" key="3">
    <source>
        <dbReference type="ARBA" id="ARBA00022801"/>
    </source>
</evidence>
<dbReference type="SMART" id="SM00318">
    <property type="entry name" value="SNc"/>
    <property type="match status" value="1"/>
</dbReference>
<accession>A0A0D2GB79</accession>
<dbReference type="GO" id="GO:0006355">
    <property type="term" value="P:regulation of DNA-templated transcription"/>
    <property type="evidence" value="ECO:0007669"/>
    <property type="project" value="InterPro"/>
</dbReference>
<dbReference type="GO" id="GO:0008270">
    <property type="term" value="F:zinc ion binding"/>
    <property type="evidence" value="ECO:0007669"/>
    <property type="project" value="InterPro"/>
</dbReference>
<dbReference type="InterPro" id="IPR035451">
    <property type="entry name" value="Ada-like_dom_sf"/>
</dbReference>
<dbReference type="PANTHER" id="PTHR12302">
    <property type="entry name" value="EBNA2 BINDING PROTEIN P100"/>
    <property type="match status" value="1"/>
</dbReference>
<protein>
    <submittedName>
        <fullName evidence="6">Nuclease</fullName>
    </submittedName>
</protein>
<keyword evidence="7" id="KW-1185">Reference proteome</keyword>
<evidence type="ECO:0000313" key="7">
    <source>
        <dbReference type="Proteomes" id="UP000032233"/>
    </source>
</evidence>
<sequence>MIRALDGDSLIVKIGDSHKEIRLFGIDCPEWKQPYADQAKACSQSFAGQRVKVKSVGKDSHGRLLATIILRNGQSLNRTLVAKGLAWHYRRYCRDPVLADLEVKARKAGLGLWQDADPMPPWVWRRQKKPETYRINKKNSSRSLLHGNRKSRVFHRKTCKYYNCKNCTVIFRSRKEALSKGYRPCKLCKP</sequence>
<dbReference type="EMBL" id="AZAC01000034">
    <property type="protein sequence ID" value="KIX12122.1"/>
    <property type="molecule type" value="Genomic_DNA"/>
</dbReference>
<dbReference type="PANTHER" id="PTHR12302:SF3">
    <property type="entry name" value="SERINE_THREONINE-PROTEIN KINASE 31"/>
    <property type="match status" value="1"/>
</dbReference>
<dbReference type="InterPro" id="IPR035437">
    <property type="entry name" value="SNase_OB-fold_sf"/>
</dbReference>
<dbReference type="GO" id="GO:0016787">
    <property type="term" value="F:hydrolase activity"/>
    <property type="evidence" value="ECO:0007669"/>
    <property type="project" value="UniProtKB-KW"/>
</dbReference>
<keyword evidence="3" id="KW-0378">Hydrolase</keyword>
<evidence type="ECO:0000259" key="5">
    <source>
        <dbReference type="PROSITE" id="PS50830"/>
    </source>
</evidence>
<evidence type="ECO:0000256" key="4">
    <source>
        <dbReference type="ARBA" id="ARBA00023159"/>
    </source>
</evidence>
<keyword evidence="2" id="KW-0255">Endonuclease</keyword>
<dbReference type="PROSITE" id="PS50830">
    <property type="entry name" value="TNASE_3"/>
    <property type="match status" value="1"/>
</dbReference>
<dbReference type="Gene3D" id="3.40.10.10">
    <property type="entry name" value="DNA Methylphosphotriester Repair Domain"/>
    <property type="match status" value="1"/>
</dbReference>
<evidence type="ECO:0000313" key="6">
    <source>
        <dbReference type="EMBL" id="KIX12122.1"/>
    </source>
</evidence>
<evidence type="ECO:0000256" key="2">
    <source>
        <dbReference type="ARBA" id="ARBA00022759"/>
    </source>
</evidence>
<feature type="domain" description="TNase-like" evidence="5">
    <location>
        <begin position="1"/>
        <end position="115"/>
    </location>
</feature>
<organism evidence="6 7">
    <name type="scientific">Dethiosulfatarculus sandiegensis</name>
    <dbReference type="NCBI Taxonomy" id="1429043"/>
    <lineage>
        <taxon>Bacteria</taxon>
        <taxon>Pseudomonadati</taxon>
        <taxon>Thermodesulfobacteriota</taxon>
        <taxon>Desulfarculia</taxon>
        <taxon>Desulfarculales</taxon>
        <taxon>Desulfarculaceae</taxon>
        <taxon>Dethiosulfatarculus</taxon>
    </lineage>
</organism>
<comment type="caution">
    <text evidence="6">The sequence shown here is derived from an EMBL/GenBank/DDBJ whole genome shotgun (WGS) entry which is preliminary data.</text>
</comment>
<reference evidence="6 7" key="1">
    <citation type="submission" date="2013-11" db="EMBL/GenBank/DDBJ databases">
        <title>Metagenomic analysis of a methanogenic consortium involved in long chain n-alkane degradation.</title>
        <authorList>
            <person name="Davidova I.A."/>
            <person name="Callaghan A.V."/>
            <person name="Wawrik B."/>
            <person name="Pruitt S."/>
            <person name="Marks C."/>
            <person name="Duncan K.E."/>
            <person name="Suflita J.M."/>
        </authorList>
    </citation>
    <scope>NUCLEOTIDE SEQUENCE [LARGE SCALE GENOMIC DNA]</scope>
    <source>
        <strain evidence="6 7">SPR</strain>
    </source>
</reference>
<gene>
    <name evidence="6" type="ORF">X474_20230</name>
</gene>
<proteinExistence type="predicted"/>
<dbReference type="Gene3D" id="2.40.50.90">
    <property type="match status" value="1"/>
</dbReference>
<dbReference type="GO" id="GO:0004519">
    <property type="term" value="F:endonuclease activity"/>
    <property type="evidence" value="ECO:0007669"/>
    <property type="project" value="UniProtKB-KW"/>
</dbReference>
<dbReference type="InterPro" id="IPR004026">
    <property type="entry name" value="Ada_DNA_repair_Zn-bd"/>
</dbReference>
<name>A0A0D2GB79_9BACT</name>
<dbReference type="Pfam" id="PF00565">
    <property type="entry name" value="SNase"/>
    <property type="match status" value="1"/>
</dbReference>
<dbReference type="SUPFAM" id="SSF50199">
    <property type="entry name" value="Staphylococcal nuclease"/>
    <property type="match status" value="1"/>
</dbReference>
<dbReference type="GO" id="GO:0006281">
    <property type="term" value="P:DNA repair"/>
    <property type="evidence" value="ECO:0007669"/>
    <property type="project" value="InterPro"/>
</dbReference>
<dbReference type="GO" id="GO:0008168">
    <property type="term" value="F:methyltransferase activity"/>
    <property type="evidence" value="ECO:0007669"/>
    <property type="project" value="InterPro"/>
</dbReference>
<dbReference type="GO" id="GO:0003677">
    <property type="term" value="F:DNA binding"/>
    <property type="evidence" value="ECO:0007669"/>
    <property type="project" value="InterPro"/>
</dbReference>
<dbReference type="SUPFAM" id="SSF57884">
    <property type="entry name" value="Ada DNA repair protein, N-terminal domain (N-Ada 10)"/>
    <property type="match status" value="1"/>
</dbReference>
<dbReference type="Pfam" id="PF02805">
    <property type="entry name" value="Ada_Zn_binding"/>
    <property type="match status" value="1"/>
</dbReference>
<dbReference type="InParanoid" id="A0A0D2GB79"/>
<keyword evidence="1" id="KW-0540">Nuclease</keyword>
<dbReference type="AlphaFoldDB" id="A0A0D2GB79"/>
<dbReference type="Proteomes" id="UP000032233">
    <property type="component" value="Unassembled WGS sequence"/>
</dbReference>
<dbReference type="InterPro" id="IPR016071">
    <property type="entry name" value="Staphylococal_nuclease_OB-fold"/>
</dbReference>
<keyword evidence="4" id="KW-0010">Activator</keyword>
<dbReference type="STRING" id="1429043.X474_20230"/>
<evidence type="ECO:0000256" key="1">
    <source>
        <dbReference type="ARBA" id="ARBA00022722"/>
    </source>
</evidence>